<sequence>MNAPFKSIVMCFDGTNNNFGKRSPSNVLKLYRMLDRENPFEQICYYQPGIGNNIRVDYGSIGSRNHFSSLIEHIQMDLDAAFAFTIDYHVIEAYKFLIKQFCPGDKIYLFGFSRGSFVARILAGMIHKIGLLDQSLQTMVPTAWKMYQKWEKNGQPTEGDSCESLEEFRKTFCRQKVEIELMGLFDSVNSCGIIIDRMFPYTSITSHVKHIRHAISINERRCRFKENLFAQNPEQELGAMSDPELQPLFSVMQDQRCSDDMVEVWFPGDHSDIGGSWPLDENGHQLSNVSLRWMLSFALEFGVLFKQGAINEFSTKFPPKDCVLACHHDNLSLKRPPYMFNDCQPMGRDDLFPVPSKTPIELSETGEKGNCGRGDSSLIATWFWWFVEILPFGYLTRQNDGKWVTRYWPNFGNHRIIPKGAKIHWSLLWRSMFISDYRYSNVPLIYQDFVNSEKMEHGHKRTKIAILSLVDCRTGALDETKISSLLEERRKHQMAVDWNALPDDLNRCIRYSVGKE</sequence>
<name>A0A7D9H4V0_DEKBR</name>
<feature type="domain" description="T6SS Phospholipase effector Tle1-like catalytic" evidence="1">
    <location>
        <begin position="6"/>
        <end position="295"/>
    </location>
</feature>
<keyword evidence="3" id="KW-1185">Reference proteome</keyword>
<dbReference type="InterPro" id="IPR018712">
    <property type="entry name" value="Tle1-like_cat"/>
</dbReference>
<gene>
    <name evidence="2" type="ORF">DEBR0S6_11694G</name>
</gene>
<evidence type="ECO:0000313" key="3">
    <source>
        <dbReference type="Proteomes" id="UP000478008"/>
    </source>
</evidence>
<evidence type="ECO:0000313" key="2">
    <source>
        <dbReference type="EMBL" id="VUG20264.1"/>
    </source>
</evidence>
<dbReference type="AlphaFoldDB" id="A0A7D9H4V0"/>
<evidence type="ECO:0000259" key="1">
    <source>
        <dbReference type="Pfam" id="PF09994"/>
    </source>
</evidence>
<dbReference type="Pfam" id="PF09994">
    <property type="entry name" value="T6SS_Tle1-like_cat"/>
    <property type="match status" value="1"/>
</dbReference>
<dbReference type="SUPFAM" id="SSF53474">
    <property type="entry name" value="alpha/beta-Hydrolases"/>
    <property type="match status" value="1"/>
</dbReference>
<accession>A0A7D9H4V0</accession>
<dbReference type="EMBL" id="CABFWN010000006">
    <property type="protein sequence ID" value="VUG20264.1"/>
    <property type="molecule type" value="Genomic_DNA"/>
</dbReference>
<reference evidence="2 3" key="1">
    <citation type="submission" date="2019-07" db="EMBL/GenBank/DDBJ databases">
        <authorList>
            <person name="Friedrich A."/>
            <person name="Schacherer J."/>
        </authorList>
    </citation>
    <scope>NUCLEOTIDE SEQUENCE [LARGE SCALE GENOMIC DNA]</scope>
</reference>
<organism evidence="2 3">
    <name type="scientific">Dekkera bruxellensis</name>
    <name type="common">Brettanomyces custersii</name>
    <dbReference type="NCBI Taxonomy" id="5007"/>
    <lineage>
        <taxon>Eukaryota</taxon>
        <taxon>Fungi</taxon>
        <taxon>Dikarya</taxon>
        <taxon>Ascomycota</taxon>
        <taxon>Saccharomycotina</taxon>
        <taxon>Pichiomycetes</taxon>
        <taxon>Pichiales</taxon>
        <taxon>Pichiaceae</taxon>
        <taxon>Brettanomyces</taxon>
    </lineage>
</organism>
<proteinExistence type="predicted"/>
<dbReference type="Proteomes" id="UP000478008">
    <property type="component" value="Unassembled WGS sequence"/>
</dbReference>
<dbReference type="InterPro" id="IPR029058">
    <property type="entry name" value="AB_hydrolase_fold"/>
</dbReference>
<protein>
    <submittedName>
        <fullName evidence="2">DEBR0S6_11694g1_1</fullName>
    </submittedName>
</protein>
<dbReference type="PANTHER" id="PTHR33840">
    <property type="match status" value="1"/>
</dbReference>
<dbReference type="PANTHER" id="PTHR33840:SF2">
    <property type="entry name" value="TLE1 PHOSPHOLIPASE DOMAIN-CONTAINING PROTEIN"/>
    <property type="match status" value="1"/>
</dbReference>